<dbReference type="PROSITE" id="PS51257">
    <property type="entry name" value="PROKAR_LIPOPROTEIN"/>
    <property type="match status" value="1"/>
</dbReference>
<dbReference type="GO" id="GO:0004040">
    <property type="term" value="F:amidase activity"/>
    <property type="evidence" value="ECO:0007669"/>
    <property type="project" value="InterPro"/>
</dbReference>
<dbReference type="InterPro" id="IPR018392">
    <property type="entry name" value="LysM"/>
</dbReference>
<dbReference type="Pfam" id="PF01476">
    <property type="entry name" value="LysM"/>
    <property type="match status" value="2"/>
</dbReference>
<proteinExistence type="predicted"/>
<organism evidence="8 10">
    <name type="scientific">Chitinophaga sancti</name>
    <dbReference type="NCBI Taxonomy" id="1004"/>
    <lineage>
        <taxon>Bacteria</taxon>
        <taxon>Pseudomonadati</taxon>
        <taxon>Bacteroidota</taxon>
        <taxon>Chitinophagia</taxon>
        <taxon>Chitinophagales</taxon>
        <taxon>Chitinophagaceae</taxon>
        <taxon>Chitinophaga</taxon>
    </lineage>
</organism>
<feature type="region of interest" description="Disordered" evidence="5">
    <location>
        <begin position="469"/>
        <end position="579"/>
    </location>
</feature>
<dbReference type="RefSeq" id="WP_083571600.1">
    <property type="nucleotide sequence ID" value="NZ_CP139972.1"/>
</dbReference>
<evidence type="ECO:0000313" key="10">
    <source>
        <dbReference type="Proteomes" id="UP000183788"/>
    </source>
</evidence>
<dbReference type="STRING" id="1004.SAMN05661012_03697"/>
<evidence type="ECO:0000313" key="9">
    <source>
        <dbReference type="EMBL" id="WQG88690.1"/>
    </source>
</evidence>
<gene>
    <name evidence="8" type="ORF">SAMN05661012_03697</name>
    <name evidence="9" type="ORF">SR876_27565</name>
</gene>
<evidence type="ECO:0000256" key="1">
    <source>
        <dbReference type="ARBA" id="ARBA00022529"/>
    </source>
</evidence>
<sequence length="635" mass="67776">MQLRRYFFTVSFLIGCMPLVKAQGTSTPQYIATYKDIAIDEMKRSGIPASITLAQGVLETQSGNSWLVQNSNNHFGIKCKNNWAGETVNYDDDARQECFRKYSTAADSYKDHSDFLKNNPRYSFLFQFQMEDYKSWAYGLKQAGYATSKTYPQQLIKVIEDYNLQQYTMEGEGLVARSKPSTGTSTKTSNSATGNGNAAADKPIPSGVFEINGRKVLYAQAGTALIQLANEKDIKLRNLVKYNDLANDDPLPKSNYIFLEKKGKSGKNDFHVVKQGETMYDISQAEGIQLRWLRRRNKMKEGEEPAAGQRLALQGYASTKPELAKIPPPEDLTEGDLNPKQIVDDVKTEMERQQQLAQQQPAQSKQQVNKLPDGMVDDLKKIGDVTPAGNSTPANAAAGNTVAKPAATAAKPAYNPAPASTTPTAAKPTYNPAPVATGTVTATSPVVNASASVGTAASAPVKPVVNASASVGTPTSTPTATTSTPVTPATPAPAPVKPVANTSASVDTPTSTPTASTPVTSVTPAPPVSTNTGAPAPTPVATTPITTTPAASTPASSPAQPVASTPAAQQTPSTPASGEETIQVGNLLYHDVTSKETLYGLSKRFNVTVEQLREWNQLEGYDIKIGQRLLVGRVQ</sequence>
<feature type="compositionally biased region" description="Low complexity" evidence="5">
    <location>
        <begin position="353"/>
        <end position="367"/>
    </location>
</feature>
<dbReference type="Pfam" id="PF01832">
    <property type="entry name" value="Glucosaminidase"/>
    <property type="match status" value="1"/>
</dbReference>
<dbReference type="InterPro" id="IPR002901">
    <property type="entry name" value="MGlyc_endo_b_GlcNAc-like_dom"/>
</dbReference>
<dbReference type="PANTHER" id="PTHR33308:SF9">
    <property type="entry name" value="PEPTIDOGLYCAN HYDROLASE FLGJ"/>
    <property type="match status" value="1"/>
</dbReference>
<accession>A0A1K1RF89</accession>
<protein>
    <recommendedName>
        <fullName evidence="4">Peptidoglycan hydrolase</fullName>
    </recommendedName>
</protein>
<dbReference type="EMBL" id="FPIZ01000011">
    <property type="protein sequence ID" value="SFW70350.1"/>
    <property type="molecule type" value="Genomic_DNA"/>
</dbReference>
<evidence type="ECO:0000256" key="6">
    <source>
        <dbReference type="SAM" id="SignalP"/>
    </source>
</evidence>
<dbReference type="EMBL" id="CP140154">
    <property type="protein sequence ID" value="WQG88690.1"/>
    <property type="molecule type" value="Genomic_DNA"/>
</dbReference>
<dbReference type="PROSITE" id="PS51782">
    <property type="entry name" value="LYSM"/>
    <property type="match status" value="2"/>
</dbReference>
<reference evidence="9 11" key="2">
    <citation type="submission" date="2023-11" db="EMBL/GenBank/DDBJ databases">
        <title>MicrobeMod: A computational toolkit for identifying prokaryotic methylation and restriction-modification with nanopore sequencing.</title>
        <authorList>
            <person name="Crits-Christoph A."/>
            <person name="Kang S.C."/>
            <person name="Lee H."/>
            <person name="Ostrov N."/>
        </authorList>
    </citation>
    <scope>NUCLEOTIDE SEQUENCE [LARGE SCALE GENOMIC DNA]</scope>
    <source>
        <strain evidence="9 11">ATCC 23090</strain>
    </source>
</reference>
<dbReference type="SMART" id="SM00257">
    <property type="entry name" value="LysM"/>
    <property type="match status" value="2"/>
</dbReference>
<evidence type="ECO:0000256" key="2">
    <source>
        <dbReference type="ARBA" id="ARBA00022638"/>
    </source>
</evidence>
<evidence type="ECO:0000256" key="4">
    <source>
        <dbReference type="ARBA" id="ARBA00032108"/>
    </source>
</evidence>
<keyword evidence="2" id="KW-0081">Bacteriolytic enzyme</keyword>
<dbReference type="OrthoDB" id="977752at2"/>
<reference evidence="8 10" key="1">
    <citation type="submission" date="2016-11" db="EMBL/GenBank/DDBJ databases">
        <authorList>
            <person name="Jaros S."/>
            <person name="Januszkiewicz K."/>
            <person name="Wedrychowicz H."/>
        </authorList>
    </citation>
    <scope>NUCLEOTIDE SEQUENCE [LARGE SCALE GENOMIC DNA]</scope>
    <source>
        <strain evidence="8 10">DSM 784</strain>
    </source>
</reference>
<feature type="domain" description="LysM" evidence="7">
    <location>
        <begin position="269"/>
        <end position="313"/>
    </location>
</feature>
<feature type="region of interest" description="Disordered" evidence="5">
    <location>
        <begin position="174"/>
        <end position="199"/>
    </location>
</feature>
<keyword evidence="1" id="KW-0929">Antimicrobial</keyword>
<dbReference type="GO" id="GO:0042742">
    <property type="term" value="P:defense response to bacterium"/>
    <property type="evidence" value="ECO:0007669"/>
    <property type="project" value="UniProtKB-KW"/>
</dbReference>
<dbReference type="GO" id="GO:0031640">
    <property type="term" value="P:killing of cells of another organism"/>
    <property type="evidence" value="ECO:0007669"/>
    <property type="project" value="UniProtKB-KW"/>
</dbReference>
<feature type="compositionally biased region" description="Low complexity" evidence="5">
    <location>
        <begin position="178"/>
        <end position="199"/>
    </location>
</feature>
<feature type="signal peptide" evidence="6">
    <location>
        <begin position="1"/>
        <end position="22"/>
    </location>
</feature>
<keyword evidence="11" id="KW-1185">Reference proteome</keyword>
<dbReference type="InterPro" id="IPR036779">
    <property type="entry name" value="LysM_dom_sf"/>
</dbReference>
<name>A0A1K1RF89_9BACT</name>
<keyword evidence="3 8" id="KW-0378">Hydrolase</keyword>
<dbReference type="SUPFAM" id="SSF54106">
    <property type="entry name" value="LysM domain"/>
    <property type="match status" value="2"/>
</dbReference>
<dbReference type="Gene3D" id="3.10.350.10">
    <property type="entry name" value="LysM domain"/>
    <property type="match status" value="2"/>
</dbReference>
<evidence type="ECO:0000259" key="7">
    <source>
        <dbReference type="PROSITE" id="PS51782"/>
    </source>
</evidence>
<dbReference type="SMART" id="SM00047">
    <property type="entry name" value="LYZ2"/>
    <property type="match status" value="1"/>
</dbReference>
<feature type="compositionally biased region" description="Low complexity" evidence="5">
    <location>
        <begin position="497"/>
        <end position="572"/>
    </location>
</feature>
<keyword evidence="6" id="KW-0732">Signal</keyword>
<dbReference type="Proteomes" id="UP001326715">
    <property type="component" value="Chromosome"/>
</dbReference>
<dbReference type="PANTHER" id="PTHR33308">
    <property type="entry name" value="PEPTIDOGLYCAN HYDROLASE FLGJ"/>
    <property type="match status" value="1"/>
</dbReference>
<dbReference type="Gene3D" id="1.10.530.10">
    <property type="match status" value="1"/>
</dbReference>
<evidence type="ECO:0000313" key="11">
    <source>
        <dbReference type="Proteomes" id="UP001326715"/>
    </source>
</evidence>
<dbReference type="InterPro" id="IPR051056">
    <property type="entry name" value="Glycosyl_Hydrolase_73"/>
</dbReference>
<evidence type="ECO:0000256" key="3">
    <source>
        <dbReference type="ARBA" id="ARBA00022801"/>
    </source>
</evidence>
<feature type="region of interest" description="Disordered" evidence="5">
    <location>
        <begin position="348"/>
        <end position="369"/>
    </location>
</feature>
<dbReference type="Proteomes" id="UP000183788">
    <property type="component" value="Unassembled WGS sequence"/>
</dbReference>
<feature type="chain" id="PRO_5012205084" description="Peptidoglycan hydrolase" evidence="6">
    <location>
        <begin position="23"/>
        <end position="635"/>
    </location>
</feature>
<feature type="domain" description="LysM" evidence="7">
    <location>
        <begin position="588"/>
        <end position="631"/>
    </location>
</feature>
<feature type="compositionally biased region" description="Low complexity" evidence="5">
    <location>
        <begin position="469"/>
        <end position="487"/>
    </location>
</feature>
<evidence type="ECO:0000313" key="8">
    <source>
        <dbReference type="EMBL" id="SFW70350.1"/>
    </source>
</evidence>
<dbReference type="CDD" id="cd00118">
    <property type="entry name" value="LysM"/>
    <property type="match status" value="2"/>
</dbReference>
<evidence type="ECO:0000256" key="5">
    <source>
        <dbReference type="SAM" id="MobiDB-lite"/>
    </source>
</evidence>
<dbReference type="AlphaFoldDB" id="A0A1K1RF89"/>